<dbReference type="Proteomes" id="UP000230046">
    <property type="component" value="Unassembled WGS sequence"/>
</dbReference>
<evidence type="ECO:0000313" key="2">
    <source>
        <dbReference type="EMBL" id="BAU17986.1"/>
    </source>
</evidence>
<name>A0A0S3UKF3_PREIN</name>
<dbReference type="Proteomes" id="UP000217431">
    <property type="component" value="Chromosome I"/>
</dbReference>
<dbReference type="AlphaFoldDB" id="A0A0S3UKF3"/>
<dbReference type="InterPro" id="IPR025348">
    <property type="entry name" value="DUF4252"/>
</dbReference>
<protein>
    <submittedName>
        <fullName evidence="3">DUF4252 domain-containing protein</fullName>
    </submittedName>
</protein>
<gene>
    <name evidence="3" type="ORF">CTI18_03640</name>
    <name evidence="2" type="ORF">PIOMA14_I_1478</name>
</gene>
<evidence type="ECO:0000313" key="4">
    <source>
        <dbReference type="Proteomes" id="UP000217431"/>
    </source>
</evidence>
<dbReference type="EMBL" id="PEKN01000001">
    <property type="protein sequence ID" value="PIK20486.1"/>
    <property type="molecule type" value="Genomic_DNA"/>
</dbReference>
<reference evidence="2 4" key="1">
    <citation type="journal article" date="2016" name="DNA Res.">
        <title>The complete genome sequencing of Prevotella intermedia strain OMA14 and a subsequent fine-scale, intra-species genomic comparison reveal an unusual amplification of conjugative and mobile transposons and identify a novel Prevotella-lineage-specific repeat.</title>
        <authorList>
            <person name="Naito M."/>
            <person name="Ogura Y."/>
            <person name="Itoh T."/>
            <person name="Shoji M."/>
            <person name="Okamoto M."/>
            <person name="Hayashi T."/>
            <person name="Nakayama K."/>
        </authorList>
    </citation>
    <scope>NUCLEOTIDE SEQUENCE [LARGE SCALE GENOMIC DNA]</scope>
    <source>
        <strain evidence="2 4">OMA14</strain>
    </source>
</reference>
<dbReference type="RefSeq" id="WP_096405798.1">
    <property type="nucleotide sequence ID" value="NZ_AP014597.1"/>
</dbReference>
<dbReference type="Pfam" id="PF14060">
    <property type="entry name" value="DUF4252"/>
    <property type="match status" value="1"/>
</dbReference>
<proteinExistence type="predicted"/>
<feature type="chain" id="PRO_5014239436" evidence="1">
    <location>
        <begin position="20"/>
        <end position="149"/>
    </location>
</feature>
<sequence>MKKILLLLLFGFTFNCTFAQKAFFDKYDDKEGISTVYISATMLKMMGNVKAGNKDISRIAKRLEHIHVLECERPSLISSIKNAALTYYKQAKYAVVMKTKSNGEDVTIYEKKYQNGKNEYVLLTVERDELTIVNLLGRISLEEIQGIAK</sequence>
<dbReference type="EMBL" id="AP014597">
    <property type="protein sequence ID" value="BAU17986.1"/>
    <property type="molecule type" value="Genomic_DNA"/>
</dbReference>
<keyword evidence="1" id="KW-0732">Signal</keyword>
<evidence type="ECO:0000313" key="3">
    <source>
        <dbReference type="EMBL" id="PIK20486.1"/>
    </source>
</evidence>
<feature type="signal peptide" evidence="1">
    <location>
        <begin position="1"/>
        <end position="19"/>
    </location>
</feature>
<evidence type="ECO:0000313" key="5">
    <source>
        <dbReference type="Proteomes" id="UP000230046"/>
    </source>
</evidence>
<reference evidence="3 5" key="2">
    <citation type="submission" date="2017-11" db="EMBL/GenBank/DDBJ databases">
        <title>Genome sequencing of Prevotella intermedia KCOM 1653.</title>
        <authorList>
            <person name="Kook J.-K."/>
            <person name="Park S.-N."/>
            <person name="Lim Y.K."/>
        </authorList>
    </citation>
    <scope>NUCLEOTIDE SEQUENCE [LARGE SCALE GENOMIC DNA]</scope>
    <source>
        <strain evidence="3 5">KCOM 1653</strain>
    </source>
</reference>
<dbReference type="STRING" id="28131.BWX40_00810"/>
<organism evidence="2 4">
    <name type="scientific">Prevotella intermedia</name>
    <dbReference type="NCBI Taxonomy" id="28131"/>
    <lineage>
        <taxon>Bacteria</taxon>
        <taxon>Pseudomonadati</taxon>
        <taxon>Bacteroidota</taxon>
        <taxon>Bacteroidia</taxon>
        <taxon>Bacteroidales</taxon>
        <taxon>Prevotellaceae</taxon>
        <taxon>Prevotella</taxon>
    </lineage>
</organism>
<evidence type="ECO:0000256" key="1">
    <source>
        <dbReference type="SAM" id="SignalP"/>
    </source>
</evidence>
<accession>A0A0S3UKF3</accession>